<keyword evidence="3" id="KW-0507">mRNA processing</keyword>
<dbReference type="GO" id="GO:0000398">
    <property type="term" value="P:mRNA splicing, via spliceosome"/>
    <property type="evidence" value="ECO:0007669"/>
    <property type="project" value="InterPro"/>
</dbReference>
<reference evidence="6" key="1">
    <citation type="journal article" date="2020" name="Cell">
        <title>Large-Scale Comparative Analyses of Tick Genomes Elucidate Their Genetic Diversity and Vector Capacities.</title>
        <authorList>
            <consortium name="Tick Genome and Microbiome Consortium (TIGMIC)"/>
            <person name="Jia N."/>
            <person name="Wang J."/>
            <person name="Shi W."/>
            <person name="Du L."/>
            <person name="Sun Y."/>
            <person name="Zhan W."/>
            <person name="Jiang J.F."/>
            <person name="Wang Q."/>
            <person name="Zhang B."/>
            <person name="Ji P."/>
            <person name="Bell-Sakyi L."/>
            <person name="Cui X.M."/>
            <person name="Yuan T.T."/>
            <person name="Jiang B.G."/>
            <person name="Yang W.F."/>
            <person name="Lam T.T."/>
            <person name="Chang Q.C."/>
            <person name="Ding S.J."/>
            <person name="Wang X.J."/>
            <person name="Zhu J.G."/>
            <person name="Ruan X.D."/>
            <person name="Zhao L."/>
            <person name="Wei J.T."/>
            <person name="Ye R.Z."/>
            <person name="Que T.C."/>
            <person name="Du C.H."/>
            <person name="Zhou Y.H."/>
            <person name="Cheng J.X."/>
            <person name="Dai P.F."/>
            <person name="Guo W.B."/>
            <person name="Han X.H."/>
            <person name="Huang E.J."/>
            <person name="Li L.F."/>
            <person name="Wei W."/>
            <person name="Gao Y.C."/>
            <person name="Liu J.Z."/>
            <person name="Shao H.Z."/>
            <person name="Wang X."/>
            <person name="Wang C.C."/>
            <person name="Yang T.C."/>
            <person name="Huo Q.B."/>
            <person name="Li W."/>
            <person name="Chen H.Y."/>
            <person name="Chen S.E."/>
            <person name="Zhou L.G."/>
            <person name="Ni X.B."/>
            <person name="Tian J.H."/>
            <person name="Sheng Y."/>
            <person name="Liu T."/>
            <person name="Pan Y.S."/>
            <person name="Xia L.Y."/>
            <person name="Li J."/>
            <person name="Zhao F."/>
            <person name="Cao W.C."/>
        </authorList>
    </citation>
    <scope>NUCLEOTIDE SEQUENCE</scope>
    <source>
        <strain evidence="6">Rsan-2018</strain>
    </source>
</reference>
<accession>A0A9D4TD70</accession>
<organism evidence="6 7">
    <name type="scientific">Rhipicephalus sanguineus</name>
    <name type="common">Brown dog tick</name>
    <name type="synonym">Ixodes sanguineus</name>
    <dbReference type="NCBI Taxonomy" id="34632"/>
    <lineage>
        <taxon>Eukaryota</taxon>
        <taxon>Metazoa</taxon>
        <taxon>Ecdysozoa</taxon>
        <taxon>Arthropoda</taxon>
        <taxon>Chelicerata</taxon>
        <taxon>Arachnida</taxon>
        <taxon>Acari</taxon>
        <taxon>Parasitiformes</taxon>
        <taxon>Ixodida</taxon>
        <taxon>Ixodoidea</taxon>
        <taxon>Ixodidae</taxon>
        <taxon>Rhipicephalinae</taxon>
        <taxon>Rhipicephalus</taxon>
        <taxon>Rhipicephalus</taxon>
    </lineage>
</organism>
<sequence length="134" mass="15050">MSYMLQHLHNGWQVDQAILSEEDRVVVIRFGHDWDPTCMKMDEVLYSIVEKPTTVRTFRTSLLPSEVAIAGALLVEGRSPFTMAAANTGSFKKRKNLDFAAKLQAMQHNEEGEKSSMAADDFGILRSTLSNDKE</sequence>
<protein>
    <recommendedName>
        <fullName evidence="8">Thioredoxin-like protein 4A</fullName>
    </recommendedName>
</protein>
<dbReference type="EMBL" id="JABSTV010000639">
    <property type="protein sequence ID" value="KAH7985943.1"/>
    <property type="molecule type" value="Genomic_DNA"/>
</dbReference>
<dbReference type="VEuPathDB" id="VectorBase:RSAN_028648"/>
<dbReference type="GO" id="GO:0005682">
    <property type="term" value="C:U5 snRNP"/>
    <property type="evidence" value="ECO:0007669"/>
    <property type="project" value="TreeGrafter"/>
</dbReference>
<dbReference type="InterPro" id="IPR036249">
    <property type="entry name" value="Thioredoxin-like_sf"/>
</dbReference>
<keyword evidence="5" id="KW-0539">Nucleus</keyword>
<dbReference type="InterPro" id="IPR004123">
    <property type="entry name" value="Dim1"/>
</dbReference>
<dbReference type="SUPFAM" id="SSF52833">
    <property type="entry name" value="Thioredoxin-like"/>
    <property type="match status" value="1"/>
</dbReference>
<evidence type="ECO:0000256" key="4">
    <source>
        <dbReference type="ARBA" id="ARBA00023187"/>
    </source>
</evidence>
<evidence type="ECO:0000256" key="5">
    <source>
        <dbReference type="ARBA" id="ARBA00023242"/>
    </source>
</evidence>
<reference evidence="6" key="2">
    <citation type="submission" date="2021-09" db="EMBL/GenBank/DDBJ databases">
        <authorList>
            <person name="Jia N."/>
            <person name="Wang J."/>
            <person name="Shi W."/>
            <person name="Du L."/>
            <person name="Sun Y."/>
            <person name="Zhan W."/>
            <person name="Jiang J."/>
            <person name="Wang Q."/>
            <person name="Zhang B."/>
            <person name="Ji P."/>
            <person name="Sakyi L.B."/>
            <person name="Cui X."/>
            <person name="Yuan T."/>
            <person name="Jiang B."/>
            <person name="Yang W."/>
            <person name="Lam T.T.-Y."/>
            <person name="Chang Q."/>
            <person name="Ding S."/>
            <person name="Wang X."/>
            <person name="Zhu J."/>
            <person name="Ruan X."/>
            <person name="Zhao L."/>
            <person name="Wei J."/>
            <person name="Que T."/>
            <person name="Du C."/>
            <person name="Cheng J."/>
            <person name="Dai P."/>
            <person name="Han X."/>
            <person name="Huang E."/>
            <person name="Gao Y."/>
            <person name="Liu J."/>
            <person name="Shao H."/>
            <person name="Ye R."/>
            <person name="Li L."/>
            <person name="Wei W."/>
            <person name="Wang X."/>
            <person name="Wang C."/>
            <person name="Huo Q."/>
            <person name="Li W."/>
            <person name="Guo W."/>
            <person name="Chen H."/>
            <person name="Chen S."/>
            <person name="Zhou L."/>
            <person name="Zhou L."/>
            <person name="Ni X."/>
            <person name="Tian J."/>
            <person name="Zhou Y."/>
            <person name="Sheng Y."/>
            <person name="Liu T."/>
            <person name="Pan Y."/>
            <person name="Xia L."/>
            <person name="Li J."/>
            <person name="Zhao F."/>
            <person name="Cao W."/>
        </authorList>
    </citation>
    <scope>NUCLEOTIDE SEQUENCE</scope>
    <source>
        <strain evidence="6">Rsan-2018</strain>
        <tissue evidence="6">Larvae</tissue>
    </source>
</reference>
<dbReference type="SMART" id="SM01410">
    <property type="entry name" value="DIM1"/>
    <property type="match status" value="1"/>
</dbReference>
<dbReference type="PANTHER" id="PTHR12052">
    <property type="entry name" value="THIOREDOXIN-LIKE PROTEN 4A, 4B"/>
    <property type="match status" value="1"/>
</dbReference>
<evidence type="ECO:0000256" key="2">
    <source>
        <dbReference type="ARBA" id="ARBA00008241"/>
    </source>
</evidence>
<evidence type="ECO:0000313" key="6">
    <source>
        <dbReference type="EMBL" id="KAH7985943.1"/>
    </source>
</evidence>
<comment type="subcellular location">
    <subcellularLocation>
        <location evidence="1">Nucleus</location>
    </subcellularLocation>
</comment>
<dbReference type="Pfam" id="PF02966">
    <property type="entry name" value="DIM1"/>
    <property type="match status" value="1"/>
</dbReference>
<dbReference type="GO" id="GO:0046540">
    <property type="term" value="C:U4/U6 x U5 tri-snRNP complex"/>
    <property type="evidence" value="ECO:0007669"/>
    <property type="project" value="InterPro"/>
</dbReference>
<dbReference type="GO" id="GO:0005681">
    <property type="term" value="C:spliceosomal complex"/>
    <property type="evidence" value="ECO:0007669"/>
    <property type="project" value="TreeGrafter"/>
</dbReference>
<evidence type="ECO:0000256" key="1">
    <source>
        <dbReference type="ARBA" id="ARBA00004123"/>
    </source>
</evidence>
<keyword evidence="7" id="KW-1185">Reference proteome</keyword>
<comment type="similarity">
    <text evidence="2">Belongs to the DIM1 family.</text>
</comment>
<keyword evidence="4" id="KW-0508">mRNA splicing</keyword>
<dbReference type="AlphaFoldDB" id="A0A9D4TD70"/>
<dbReference type="Proteomes" id="UP000821837">
    <property type="component" value="Unassembled WGS sequence"/>
</dbReference>
<dbReference type="Gene3D" id="3.40.30.10">
    <property type="entry name" value="Glutaredoxin"/>
    <property type="match status" value="1"/>
</dbReference>
<evidence type="ECO:0000313" key="7">
    <source>
        <dbReference type="Proteomes" id="UP000821837"/>
    </source>
</evidence>
<evidence type="ECO:0008006" key="8">
    <source>
        <dbReference type="Google" id="ProtNLM"/>
    </source>
</evidence>
<name>A0A9D4TD70_RHISA</name>
<dbReference type="PANTHER" id="PTHR12052:SF5">
    <property type="entry name" value="THIOREDOXIN-LIKE PROTEIN 4A"/>
    <property type="match status" value="1"/>
</dbReference>
<evidence type="ECO:0000256" key="3">
    <source>
        <dbReference type="ARBA" id="ARBA00022664"/>
    </source>
</evidence>
<proteinExistence type="inferred from homology"/>
<comment type="caution">
    <text evidence="6">The sequence shown here is derived from an EMBL/GenBank/DDBJ whole genome shotgun (WGS) entry which is preliminary data.</text>
</comment>
<gene>
    <name evidence="6" type="ORF">HPB52_025294</name>
</gene>